<proteinExistence type="predicted"/>
<dbReference type="OrthoDB" id="3863715at2759"/>
<feature type="domain" description="CCHC-type" evidence="3">
    <location>
        <begin position="102"/>
        <end position="116"/>
    </location>
</feature>
<keyword evidence="1" id="KW-0862">Zinc</keyword>
<keyword evidence="1" id="KW-0479">Metal-binding</keyword>
<evidence type="ECO:0000256" key="2">
    <source>
        <dbReference type="SAM" id="MobiDB-lite"/>
    </source>
</evidence>
<evidence type="ECO:0000259" key="3">
    <source>
        <dbReference type="PROSITE" id="PS50158"/>
    </source>
</evidence>
<evidence type="ECO:0000313" key="4">
    <source>
        <dbReference type="EMBL" id="KZV20428.1"/>
    </source>
</evidence>
<keyword evidence="5" id="KW-1185">Reference proteome</keyword>
<name>A0A2Z7AFP2_9LAMI</name>
<organism evidence="4 5">
    <name type="scientific">Dorcoceras hygrometricum</name>
    <dbReference type="NCBI Taxonomy" id="472368"/>
    <lineage>
        <taxon>Eukaryota</taxon>
        <taxon>Viridiplantae</taxon>
        <taxon>Streptophyta</taxon>
        <taxon>Embryophyta</taxon>
        <taxon>Tracheophyta</taxon>
        <taxon>Spermatophyta</taxon>
        <taxon>Magnoliopsida</taxon>
        <taxon>eudicotyledons</taxon>
        <taxon>Gunneridae</taxon>
        <taxon>Pentapetalae</taxon>
        <taxon>asterids</taxon>
        <taxon>lamiids</taxon>
        <taxon>Lamiales</taxon>
        <taxon>Gesneriaceae</taxon>
        <taxon>Didymocarpoideae</taxon>
        <taxon>Trichosporeae</taxon>
        <taxon>Loxocarpinae</taxon>
        <taxon>Dorcoceras</taxon>
    </lineage>
</organism>
<dbReference type="GO" id="GO:0003676">
    <property type="term" value="F:nucleic acid binding"/>
    <property type="evidence" value="ECO:0007669"/>
    <property type="project" value="InterPro"/>
</dbReference>
<dbReference type="GO" id="GO:0008270">
    <property type="term" value="F:zinc ion binding"/>
    <property type="evidence" value="ECO:0007669"/>
    <property type="project" value="UniProtKB-KW"/>
</dbReference>
<accession>A0A2Z7AFP2</accession>
<dbReference type="PROSITE" id="PS50158">
    <property type="entry name" value="ZF_CCHC"/>
    <property type="match status" value="1"/>
</dbReference>
<feature type="region of interest" description="Disordered" evidence="2">
    <location>
        <begin position="30"/>
        <end position="80"/>
    </location>
</feature>
<feature type="compositionally biased region" description="Polar residues" evidence="2">
    <location>
        <begin position="30"/>
        <end position="39"/>
    </location>
</feature>
<feature type="compositionally biased region" description="Low complexity" evidence="2">
    <location>
        <begin position="62"/>
        <end position="78"/>
    </location>
</feature>
<dbReference type="Proteomes" id="UP000250235">
    <property type="component" value="Unassembled WGS sequence"/>
</dbReference>
<sequence>MTVLPLNSGKPRVSMTFRVVRTNQYNQDLGLIHSTNGNHLGSPKEGSSIDHQTSWSAVQKKSGSSSSGSGSSSSGGSSKVEFCGQCGGRNPTVQCVGVQGSCNVCGQYGHFARVCPFSGSQHPAAPPQS</sequence>
<reference evidence="4 5" key="1">
    <citation type="journal article" date="2015" name="Proc. Natl. Acad. Sci. U.S.A.">
        <title>The resurrection genome of Boea hygrometrica: A blueprint for survival of dehydration.</title>
        <authorList>
            <person name="Xiao L."/>
            <person name="Yang G."/>
            <person name="Zhang L."/>
            <person name="Yang X."/>
            <person name="Zhao S."/>
            <person name="Ji Z."/>
            <person name="Zhou Q."/>
            <person name="Hu M."/>
            <person name="Wang Y."/>
            <person name="Chen M."/>
            <person name="Xu Y."/>
            <person name="Jin H."/>
            <person name="Xiao X."/>
            <person name="Hu G."/>
            <person name="Bao F."/>
            <person name="Hu Y."/>
            <person name="Wan P."/>
            <person name="Li L."/>
            <person name="Deng X."/>
            <person name="Kuang T."/>
            <person name="Xiang C."/>
            <person name="Zhu J.K."/>
            <person name="Oliver M.J."/>
            <person name="He Y."/>
        </authorList>
    </citation>
    <scope>NUCLEOTIDE SEQUENCE [LARGE SCALE GENOMIC DNA]</scope>
    <source>
        <strain evidence="5">cv. XS01</strain>
    </source>
</reference>
<dbReference type="InterPro" id="IPR001878">
    <property type="entry name" value="Znf_CCHC"/>
</dbReference>
<keyword evidence="1" id="KW-0863">Zinc-finger</keyword>
<evidence type="ECO:0000256" key="1">
    <source>
        <dbReference type="PROSITE-ProRule" id="PRU00047"/>
    </source>
</evidence>
<protein>
    <recommendedName>
        <fullName evidence="3">CCHC-type domain-containing protein</fullName>
    </recommendedName>
</protein>
<dbReference type="EMBL" id="KV015664">
    <property type="protein sequence ID" value="KZV20428.1"/>
    <property type="molecule type" value="Genomic_DNA"/>
</dbReference>
<gene>
    <name evidence="4" type="ORF">F511_30929</name>
</gene>
<feature type="compositionally biased region" description="Polar residues" evidence="2">
    <location>
        <begin position="49"/>
        <end position="61"/>
    </location>
</feature>
<dbReference type="AlphaFoldDB" id="A0A2Z7AFP2"/>
<dbReference type="Gene3D" id="4.10.60.10">
    <property type="entry name" value="Zinc finger, CCHC-type"/>
    <property type="match status" value="1"/>
</dbReference>
<evidence type="ECO:0000313" key="5">
    <source>
        <dbReference type="Proteomes" id="UP000250235"/>
    </source>
</evidence>